<protein>
    <submittedName>
        <fullName evidence="1">Uncharacterized protein</fullName>
    </submittedName>
</protein>
<dbReference type="eggNOG" id="ENOG50333BK">
    <property type="taxonomic scope" value="Bacteria"/>
</dbReference>
<reference evidence="1 2" key="1">
    <citation type="journal article" date="2007" name="J. Bacteriol.">
        <title>The complete genome sequence of Roseobacter denitrificans reveals a mixotrophic rather than photosynthetic metabolism.</title>
        <authorList>
            <person name="Swingley W.D."/>
            <person name="Sadekar S."/>
            <person name="Mastrian S.D."/>
            <person name="Matthies H.J."/>
            <person name="Hao J."/>
            <person name="Ramos H."/>
            <person name="Acharya C.R."/>
            <person name="Conrad A.L."/>
            <person name="Taylor H.L."/>
            <person name="Dejesa L.C."/>
            <person name="Shah M.K."/>
            <person name="O'huallachain M.E."/>
            <person name="Lince M.T."/>
            <person name="Blankenship R.E."/>
            <person name="Beatty J.T."/>
            <person name="Touchman J.W."/>
        </authorList>
    </citation>
    <scope>NUCLEOTIDE SEQUENCE [LARGE SCALE GENOMIC DNA]</scope>
    <source>
        <strain evidence="2">ATCC 33942 / OCh 114</strain>
    </source>
</reference>
<dbReference type="HOGENOM" id="CLU_2107166_0_0_5"/>
<dbReference type="EMBL" id="CP000362">
    <property type="protein sequence ID" value="ABG30517.1"/>
    <property type="molecule type" value="Genomic_DNA"/>
</dbReference>
<sequence>MLPSPLPTGTIRQSDIPILMAAHRITQYPTVVRVRRSVLGGGFGDQQSNPYTWTVYFLVDGHWVALQSARGMQREWGSLDKLEIWLRRNGFAFFWVRNDIDILGEPSDESDGPSQ</sequence>
<proteinExistence type="predicted"/>
<dbReference type="AlphaFoldDB" id="Q16BX6"/>
<keyword evidence="2" id="KW-1185">Reference proteome</keyword>
<dbReference type="RefSeq" id="WP_011567139.1">
    <property type="nucleotide sequence ID" value="NC_008209.1"/>
</dbReference>
<gene>
    <name evidence="1" type="ordered locus">RD1_0844</name>
</gene>
<dbReference type="Proteomes" id="UP000007029">
    <property type="component" value="Chromosome"/>
</dbReference>
<accession>Q16BX6</accession>
<evidence type="ECO:0000313" key="2">
    <source>
        <dbReference type="Proteomes" id="UP000007029"/>
    </source>
</evidence>
<name>Q16BX6_ROSDO</name>
<dbReference type="KEGG" id="rde:RD1_0844"/>
<evidence type="ECO:0000313" key="1">
    <source>
        <dbReference type="EMBL" id="ABG30517.1"/>
    </source>
</evidence>
<organism evidence="1 2">
    <name type="scientific">Roseobacter denitrificans (strain ATCC 33942 / OCh 114)</name>
    <name type="common">Erythrobacter sp. (strain OCh 114)</name>
    <name type="synonym">Roseobacter denitrificans</name>
    <dbReference type="NCBI Taxonomy" id="375451"/>
    <lineage>
        <taxon>Bacteria</taxon>
        <taxon>Pseudomonadati</taxon>
        <taxon>Pseudomonadota</taxon>
        <taxon>Alphaproteobacteria</taxon>
        <taxon>Rhodobacterales</taxon>
        <taxon>Roseobacteraceae</taxon>
        <taxon>Roseobacter</taxon>
    </lineage>
</organism>
<dbReference type="OrthoDB" id="6119264at2"/>